<name>A0A0K2G7V9_NITMO</name>
<protein>
    <submittedName>
        <fullName evidence="1">Uncharacterized protein</fullName>
    </submittedName>
</protein>
<dbReference type="EMBL" id="CP011801">
    <property type="protein sequence ID" value="ALA57015.1"/>
    <property type="molecule type" value="Genomic_DNA"/>
</dbReference>
<accession>A0A0K2G7V9</accession>
<reference evidence="1 2" key="1">
    <citation type="journal article" date="2015" name="Proc. Natl. Acad. Sci. U.S.A.">
        <title>Expanded metabolic versatility of ubiquitous nitrite-oxidizing bacteria from the genus Nitrospira.</title>
        <authorList>
            <person name="Koch H."/>
            <person name="Lucker S."/>
            <person name="Albertsen M."/>
            <person name="Kitzinger K."/>
            <person name="Herbold C."/>
            <person name="Spieck E."/>
            <person name="Nielsen P.H."/>
            <person name="Wagner M."/>
            <person name="Daims H."/>
        </authorList>
    </citation>
    <scope>NUCLEOTIDE SEQUENCE [LARGE SCALE GENOMIC DNA]</scope>
    <source>
        <strain evidence="1 2">NSP M-1</strain>
    </source>
</reference>
<dbReference type="AlphaFoldDB" id="A0A0K2G7V9"/>
<proteinExistence type="predicted"/>
<dbReference type="Proteomes" id="UP000069205">
    <property type="component" value="Chromosome"/>
</dbReference>
<evidence type="ECO:0000313" key="1">
    <source>
        <dbReference type="EMBL" id="ALA57015.1"/>
    </source>
</evidence>
<keyword evidence="2" id="KW-1185">Reference proteome</keyword>
<gene>
    <name evidence="1" type="ORF">NITMOv2_0579</name>
</gene>
<dbReference type="STRING" id="42253.NITMOv2_0579"/>
<evidence type="ECO:0000313" key="2">
    <source>
        <dbReference type="Proteomes" id="UP000069205"/>
    </source>
</evidence>
<organism evidence="1 2">
    <name type="scientific">Nitrospira moscoviensis</name>
    <dbReference type="NCBI Taxonomy" id="42253"/>
    <lineage>
        <taxon>Bacteria</taxon>
        <taxon>Pseudomonadati</taxon>
        <taxon>Nitrospirota</taxon>
        <taxon>Nitrospiria</taxon>
        <taxon>Nitrospirales</taxon>
        <taxon>Nitrospiraceae</taxon>
        <taxon>Nitrospira</taxon>
    </lineage>
</organism>
<sequence length="85" mass="8967">MDEFVAHGAAGPAAAEHRLVPIQSLLADLAMARLDGEQHRLPVAAGLSDAHGRGSIAKRLEEIQGAEVSYLTAQRIGTEEIGKEP</sequence>
<dbReference type="KEGG" id="nmv:NITMOv2_0579"/>